<reference evidence="1 2" key="1">
    <citation type="submission" date="2017-10" db="EMBL/GenBank/DDBJ databases">
        <title>Draft genome of actinobacteria isolated from guarana (Paullinia cupana (Mart.) Ducke.</title>
        <authorList>
            <person name="Siqueira K.A."/>
            <person name="Liotti R.G."/>
            <person name="Mendes T.A."/>
            <person name="Soares M.A."/>
        </authorList>
    </citation>
    <scope>NUCLEOTIDE SEQUENCE [LARGE SCALE GENOMIC DNA]</scope>
    <source>
        <strain evidence="1 2">199</strain>
    </source>
</reference>
<accession>A0A426RVF2</accession>
<protein>
    <submittedName>
        <fullName evidence="1">Uncharacterized protein</fullName>
    </submittedName>
</protein>
<proteinExistence type="predicted"/>
<evidence type="ECO:0000313" key="2">
    <source>
        <dbReference type="Proteomes" id="UP000276379"/>
    </source>
</evidence>
<sequence>MMFESDETVRRKVRERAAGLSREEVEARKEEARRTCDKSVPAYCVELSMQREWLEQNALEWQRVLDEMTARELSVYRPADENV</sequence>
<dbReference type="EMBL" id="PDES01000027">
    <property type="protein sequence ID" value="RRQ77577.1"/>
    <property type="molecule type" value="Genomic_DNA"/>
</dbReference>
<evidence type="ECO:0000313" key="1">
    <source>
        <dbReference type="EMBL" id="RRQ77577.1"/>
    </source>
</evidence>
<dbReference type="AlphaFoldDB" id="A0A426RVF2"/>
<keyword evidence="2" id="KW-1185">Reference proteome</keyword>
<dbReference type="Proteomes" id="UP000276379">
    <property type="component" value="Unassembled WGS sequence"/>
</dbReference>
<organism evidence="1 2">
    <name type="scientific">Streptomyces griseofuscus</name>
    <dbReference type="NCBI Taxonomy" id="146922"/>
    <lineage>
        <taxon>Bacteria</taxon>
        <taxon>Bacillati</taxon>
        <taxon>Actinomycetota</taxon>
        <taxon>Actinomycetes</taxon>
        <taxon>Kitasatosporales</taxon>
        <taxon>Streptomycetaceae</taxon>
        <taxon>Streptomyces</taxon>
    </lineage>
</organism>
<dbReference type="RefSeq" id="WP_125215298.1">
    <property type="nucleotide sequence ID" value="NZ_PDES01000027.1"/>
</dbReference>
<name>A0A426RVF2_9ACTN</name>
<gene>
    <name evidence="1" type="ORF">CQW44_37555</name>
</gene>
<comment type="caution">
    <text evidence="1">The sequence shown here is derived from an EMBL/GenBank/DDBJ whole genome shotgun (WGS) entry which is preliminary data.</text>
</comment>